<dbReference type="EMBL" id="JAPFRF010000011">
    <property type="protein sequence ID" value="KAJ7316083.1"/>
    <property type="molecule type" value="Genomic_DNA"/>
</dbReference>
<reference evidence="1" key="1">
    <citation type="journal article" date="2023" name="DNA Res.">
        <title>Chromosome-level genome assembly of Phrynocephalus forsythii using third-generation DNA sequencing and Hi-C analysis.</title>
        <authorList>
            <person name="Qi Y."/>
            <person name="Zhao W."/>
            <person name="Zhao Y."/>
            <person name="Niu C."/>
            <person name="Cao S."/>
            <person name="Zhang Y."/>
        </authorList>
    </citation>
    <scope>NUCLEOTIDE SEQUENCE</scope>
    <source>
        <tissue evidence="1">Muscle</tissue>
    </source>
</reference>
<dbReference type="OrthoDB" id="10066265at2759"/>
<evidence type="ECO:0000313" key="1">
    <source>
        <dbReference type="EMBL" id="KAJ7316083.1"/>
    </source>
</evidence>
<proteinExistence type="predicted"/>
<comment type="caution">
    <text evidence="1">The sequence shown here is derived from an EMBL/GenBank/DDBJ whole genome shotgun (WGS) entry which is preliminary data.</text>
</comment>
<dbReference type="AlphaFoldDB" id="A0A9Q0XHJ6"/>
<name>A0A9Q0XHJ6_9SAUR</name>
<keyword evidence="2" id="KW-1185">Reference proteome</keyword>
<dbReference type="Proteomes" id="UP001142489">
    <property type="component" value="Unassembled WGS sequence"/>
</dbReference>
<gene>
    <name evidence="1" type="ORF">JRQ81_002245</name>
</gene>
<feature type="non-terminal residue" evidence="1">
    <location>
        <position position="62"/>
    </location>
</feature>
<protein>
    <submittedName>
        <fullName evidence="1">Uncharacterized protein</fullName>
    </submittedName>
</protein>
<accession>A0A9Q0XHJ6</accession>
<evidence type="ECO:0000313" key="2">
    <source>
        <dbReference type="Proteomes" id="UP001142489"/>
    </source>
</evidence>
<organism evidence="1 2">
    <name type="scientific">Phrynocephalus forsythii</name>
    <dbReference type="NCBI Taxonomy" id="171643"/>
    <lineage>
        <taxon>Eukaryota</taxon>
        <taxon>Metazoa</taxon>
        <taxon>Chordata</taxon>
        <taxon>Craniata</taxon>
        <taxon>Vertebrata</taxon>
        <taxon>Euteleostomi</taxon>
        <taxon>Lepidosauria</taxon>
        <taxon>Squamata</taxon>
        <taxon>Bifurcata</taxon>
        <taxon>Unidentata</taxon>
        <taxon>Episquamata</taxon>
        <taxon>Toxicofera</taxon>
        <taxon>Iguania</taxon>
        <taxon>Acrodonta</taxon>
        <taxon>Agamidae</taxon>
        <taxon>Agaminae</taxon>
        <taxon>Phrynocephalus</taxon>
    </lineage>
</organism>
<sequence>LIEKFNGILTRMIKAYVAENPNDWDWIFHKRALVTAHFELLLGRKVKRPLDLLRVNWEDPQS</sequence>
<feature type="non-terminal residue" evidence="1">
    <location>
        <position position="1"/>
    </location>
</feature>